<accession>N1ZYA6</accession>
<gene>
    <name evidence="2" type="ORF">C823_04079</name>
</gene>
<feature type="transmembrane region" description="Helical" evidence="1">
    <location>
        <begin position="138"/>
        <end position="162"/>
    </location>
</feature>
<keyword evidence="1" id="KW-1133">Transmembrane helix</keyword>
<keyword evidence="3" id="KW-1185">Reference proteome</keyword>
<feature type="transmembrane region" description="Helical" evidence="1">
    <location>
        <begin position="70"/>
        <end position="88"/>
    </location>
</feature>
<dbReference type="Pfam" id="PF06961">
    <property type="entry name" value="DUF1294"/>
    <property type="match status" value="1"/>
</dbReference>
<dbReference type="eggNOG" id="COG3326">
    <property type="taxonomic scope" value="Bacteria"/>
</dbReference>
<feature type="transmembrane region" description="Helical" evidence="1">
    <location>
        <begin position="174"/>
        <end position="193"/>
    </location>
</feature>
<protein>
    <recommendedName>
        <fullName evidence="4">DUF1294 domain-containing protein</fullName>
    </recommendedName>
</protein>
<dbReference type="AlphaFoldDB" id="N1ZYA6"/>
<proteinExistence type="predicted"/>
<evidence type="ECO:0008006" key="4">
    <source>
        <dbReference type="Google" id="ProtNLM"/>
    </source>
</evidence>
<feature type="transmembrane region" description="Helical" evidence="1">
    <location>
        <begin position="7"/>
        <end position="26"/>
    </location>
</feature>
<name>N1ZYA6_9FIRM</name>
<keyword evidence="1" id="KW-0812">Transmembrane</keyword>
<reference evidence="2 3" key="1">
    <citation type="journal article" date="2014" name="Genome Announc.">
        <title>Draft genome sequences of the altered schaedler flora, a defined bacterial community from gnotobiotic mice.</title>
        <authorList>
            <person name="Wannemuehler M.J."/>
            <person name="Overstreet A.M."/>
            <person name="Ward D.V."/>
            <person name="Phillips G.J."/>
        </authorList>
    </citation>
    <scope>NUCLEOTIDE SEQUENCE [LARGE SCALE GENOMIC DNA]</scope>
    <source>
        <strain evidence="2 3">ASF492</strain>
    </source>
</reference>
<dbReference type="PATRIC" id="fig|1235802.3.peg.4326"/>
<organism evidence="2 3">
    <name type="scientific">Eubacterium plexicaudatum ASF492</name>
    <dbReference type="NCBI Taxonomy" id="1235802"/>
    <lineage>
        <taxon>Bacteria</taxon>
        <taxon>Bacillati</taxon>
        <taxon>Bacillota</taxon>
        <taxon>Clostridia</taxon>
        <taxon>Eubacteriales</taxon>
        <taxon>Eubacteriaceae</taxon>
        <taxon>Eubacterium</taxon>
    </lineage>
</organism>
<dbReference type="InterPro" id="IPR010718">
    <property type="entry name" value="DUF1294"/>
</dbReference>
<evidence type="ECO:0000256" key="1">
    <source>
        <dbReference type="SAM" id="Phobius"/>
    </source>
</evidence>
<keyword evidence="1" id="KW-0472">Membrane</keyword>
<dbReference type="HOGENOM" id="CLU_101680_0_0_9"/>
<feature type="transmembrane region" description="Helical" evidence="1">
    <location>
        <begin position="108"/>
        <end position="126"/>
    </location>
</feature>
<evidence type="ECO:0000313" key="2">
    <source>
        <dbReference type="EMBL" id="EMZ21992.1"/>
    </source>
</evidence>
<sequence>MMEILDYYLIIVNIVGFILFVLNMWLHSHTANGQIGGLLTVISLAGGSFGILIAILLMDRKTKKDNVMSKVFITCVFVIQVITILLIKGYHADHITFAFWTFFHQRKILTAYLGIMNAVTFAVFAMDKFNAVRDRRRIRIVTLLGLAFVGGSLGGLLAMYVFKHKTQKDYFTTGIPLIILMQIVVIFYMMNIGW</sequence>
<feature type="transmembrane region" description="Helical" evidence="1">
    <location>
        <begin position="38"/>
        <end position="58"/>
    </location>
</feature>
<dbReference type="Proteomes" id="UP000012589">
    <property type="component" value="Unassembled WGS sequence"/>
</dbReference>
<evidence type="ECO:0000313" key="3">
    <source>
        <dbReference type="Proteomes" id="UP000012589"/>
    </source>
</evidence>
<dbReference type="EMBL" id="AQFT01000124">
    <property type="protein sequence ID" value="EMZ21992.1"/>
    <property type="molecule type" value="Genomic_DNA"/>
</dbReference>
<comment type="caution">
    <text evidence="2">The sequence shown here is derived from an EMBL/GenBank/DDBJ whole genome shotgun (WGS) entry which is preliminary data.</text>
</comment>